<dbReference type="SUPFAM" id="SSF49899">
    <property type="entry name" value="Concanavalin A-like lectins/glucanases"/>
    <property type="match status" value="3"/>
</dbReference>
<feature type="domain" description="Calcineurin-like phosphoesterase" evidence="8">
    <location>
        <begin position="554"/>
        <end position="783"/>
    </location>
</feature>
<protein>
    <submittedName>
        <fullName evidence="9">Cadherin-like domain-containing protein</fullName>
    </submittedName>
</protein>
<gene>
    <name evidence="9" type="ORF">HHL25_22785</name>
</gene>
<evidence type="ECO:0000259" key="8">
    <source>
        <dbReference type="Pfam" id="PF00149"/>
    </source>
</evidence>
<name>A0A7Y0B0L0_9HYPH</name>
<evidence type="ECO:0000256" key="5">
    <source>
        <dbReference type="ARBA" id="ARBA00022737"/>
    </source>
</evidence>
<evidence type="ECO:0000256" key="1">
    <source>
        <dbReference type="ARBA" id="ARBA00004370"/>
    </source>
</evidence>
<keyword evidence="4" id="KW-0800">Toxin</keyword>
<keyword evidence="3" id="KW-0964">Secreted</keyword>
<keyword evidence="10" id="KW-1185">Reference proteome</keyword>
<dbReference type="InterPro" id="IPR011049">
    <property type="entry name" value="Serralysin-like_metalloprot_C"/>
</dbReference>
<dbReference type="Gene3D" id="2.60.120.560">
    <property type="entry name" value="Exo-inulinase, domain 1"/>
    <property type="match status" value="2"/>
</dbReference>
<evidence type="ECO:0000256" key="2">
    <source>
        <dbReference type="ARBA" id="ARBA00004613"/>
    </source>
</evidence>
<sequence>MTNFIKASELGAPLAAPITDWLLSFPKTTQSQGLLVKAAGDGVTSFSLVFDVLFPSQGVGSWISFLQVDTTNASDADLFGDVNGGSYGIGISQTYHGAATLDAWHRVAFVVEAGQTDSTLTKYIDGVKVGSQVVPTARFTLHPETGFLIMSDNDGDVSAGHLTSFLYTDRVLGADDIATLGGTKTGGILTAPPQTGNAVQFDFTNGQLSPTFGEGTLALQNVAAPVATTADAAVPAPTDPNDSGLLAVPASVNGKGGFLVDTGVDAAVKNYTLVFDLFVSHNDMGGYNALFQTDVQNASDADLFMRSDDVGASFGLGISSTYSGSAALDAWHRIAVTIDENGDGTSTMKKYIDGALVGEQSVNSDRYTISKDGFLIFADEDGESAAGHLNSFLFTDEVMSDQDIAALGATDPNGILSQAPATGNASQFDFDEGTLAPTFGNATMTDTLTTVTPPDEEPTQGVTRIGQIQDMMVTVDAENQVIDLSTIFSGDNLTYKVEVGESTVINPTITADGKLVLDFGELGFSDVRITATDESGASVSDVFRARVAGENAYTIAVFPDTQNYTATGQLNHIFGDMTQWLVDNKDALNIQFMIHVGDITNNNTAAQWAVAEEALRKLDGKIPYSLLPGNHDQASGGSAADHSSVYLDNLFSPDKQEAVNGDTFGDVYDREPESARNSYSTFTAPDGTKWLVLSMEFGPRDDVLRWASDVIEDHLDHRVIINSHSLTSFAGRQDPTEAPLYDEGAGYDYGIGRDPEGANDGETIYRELIAKYPNISMTFSGHIFGDGAETDVSYTQYGTPVYEFLVNYQNGVAREITGNGDPSLGGRGGNGAIRLVVIDPENNTISTETYFTEFDDYLDGYRVKPELDRDGLTGEYRGHQETFTDVDVSAPDLFAMAKAGNDIVAEANDGSMTANVQLDASHSLNPKSEALTYSWTDEHGDVVATGAAPSVQLGEGKHMLTLTVTDGAGISTTDKVLVVVKGDDTLLHDDFNDGNIDGWSTGPQEDIAITFGTPADFNIPALGSDQGVASVPALKNAERLFLAPLPGAPSGTTVTNYTLMMDIYVPSEGANQFIGLFQTDVTNKSDGELFIKKTGETTGGIGISGTYEGEFHFDAWQRLAFVVTDLGGGNMQLAKFINGVKVGTQTVDAARFTIDVHSGALLFGDEDGENAQIFTSSVMISDKVFSDAEIGALGQAKEGGILAQQPTPYSSQFDFSGNLNPTFGAGSISLSDTAATGAFMVKGTVFAQGETSGTVDEAPEGAVYDMSDASGNVLVWAGNNSGTWSNYVYEVALQSTDNDAIGVVFYHQDAENYYRFSMNGETNRRELVRVKDGVETVLASTKAGYRFNDELAVKVVVVGNEITVFLDGESVFHGPVVDADPLTHGTIGLYSSEQRSSIFDDVLVTKATLEAHAGSDSRIADFDADGHATVELDAGSSFGQHDIVRYVWTDLNGTVVAEGKTADVELSTGVHKLLLTVTDSAGRTATDRVDVEVIAKDRVLTADDFSGDLSKWTIVDEGELGGIGADGKSSEWHITEDGRLIQTTDLKSRELTWTSADDADVWKEGWSPLGDGVNVLRLGTYALYNDPAAKAWDSYAIEAKFNTPDNDGLGFLFHYQDAKNYYKLELDADGTYDRNPSNGAGSIFNLIRMRNGVEEILAQVPGRYEPGMDSSLRVEIIDNKIQAYLNGDAIFAYPIEDHAHETGTFALYSWGNQGLTFDDVAVYDLSSQNNGGNAGTEGDDILMGTDQADIINAGAGKDVVIGWTGNDIVSGGTGDDTLIGNEGNDTLKGDDGADLLDGGEGNDALTGGDGSDTYVYILGSGSDVIFEGAGKAGDQDRLFLDDINRGDVVIHRQGNDIVLVIGNDTITLKNQLSGGGIEVISFADGTALVGNQIAQAAVNRGPVVIATPVLETAEDTAVTGHIGASDADGDSLSFVVKQGAGPAHGSVTVDAVTGAWSYNPTLNYNGADRFTVVVSDGHGGTIEHLIEIAVSAANDAPIAVDDLGTVSGSETKTFDLLANDRDVDGDTLSLAQISVDGVNGISLSAEDARDAFSIVNGKLVFNPGHLFDGLVRGETATISLTYTTSDGHLTDTGTFTLTVNGDAEPRNVMIGQQGSDLLVGTDGNDAISAYGGADYVFGRDGADVIDAGDGNDYAYGGKGSDVINGGEGNDTLFGDDGNDILIGDKGNDRLIGGAGADSFAFRAGFGHDTVMDFGAGDTIDVSAAEFHDFVELSEHLVDSDLGAVLALQDGSTLTLTGVDKDSLTADQFHFSS</sequence>
<dbReference type="Gene3D" id="2.150.10.10">
    <property type="entry name" value="Serralysin-like metalloprotease, C-terminal"/>
    <property type="match status" value="3"/>
</dbReference>
<dbReference type="Pfam" id="PF00353">
    <property type="entry name" value="HemolysinCabind"/>
    <property type="match status" value="4"/>
</dbReference>
<dbReference type="GO" id="GO:0005509">
    <property type="term" value="F:calcium ion binding"/>
    <property type="evidence" value="ECO:0007669"/>
    <property type="project" value="InterPro"/>
</dbReference>
<dbReference type="GO" id="GO:0016787">
    <property type="term" value="F:hydrolase activity"/>
    <property type="evidence" value="ECO:0007669"/>
    <property type="project" value="InterPro"/>
</dbReference>
<evidence type="ECO:0000313" key="10">
    <source>
        <dbReference type="Proteomes" id="UP000541470"/>
    </source>
</evidence>
<dbReference type="Pfam" id="PF00149">
    <property type="entry name" value="Metallophos"/>
    <property type="match status" value="1"/>
</dbReference>
<organism evidence="9 10">
    <name type="scientific">Rhizobium terricola</name>
    <dbReference type="NCBI Taxonomy" id="2728849"/>
    <lineage>
        <taxon>Bacteria</taxon>
        <taxon>Pseudomonadati</taxon>
        <taxon>Pseudomonadota</taxon>
        <taxon>Alphaproteobacteria</taxon>
        <taxon>Hyphomicrobiales</taxon>
        <taxon>Rhizobiaceae</taxon>
        <taxon>Rhizobium/Agrobacterium group</taxon>
        <taxon>Rhizobium</taxon>
    </lineage>
</organism>
<dbReference type="InterPro" id="IPR004843">
    <property type="entry name" value="Calcineurin-like_PHP"/>
</dbReference>
<evidence type="ECO:0000256" key="4">
    <source>
        <dbReference type="ARBA" id="ARBA00022656"/>
    </source>
</evidence>
<comment type="caution">
    <text evidence="9">The sequence shown here is derived from an EMBL/GenBank/DDBJ whole genome shotgun (WGS) entry which is preliminary data.</text>
</comment>
<dbReference type="SUPFAM" id="SSF56300">
    <property type="entry name" value="Metallo-dependent phosphatases"/>
    <property type="match status" value="1"/>
</dbReference>
<dbReference type="GO" id="GO:0090729">
    <property type="term" value="F:toxin activity"/>
    <property type="evidence" value="ECO:0007669"/>
    <property type="project" value="UniProtKB-KW"/>
</dbReference>
<dbReference type="EMBL" id="JABBGK010000010">
    <property type="protein sequence ID" value="NML76968.1"/>
    <property type="molecule type" value="Genomic_DNA"/>
</dbReference>
<dbReference type="RefSeq" id="WP_169595536.1">
    <property type="nucleotide sequence ID" value="NZ_JABBGK010000010.1"/>
</dbReference>
<dbReference type="Gene3D" id="2.60.120.200">
    <property type="match status" value="2"/>
</dbReference>
<dbReference type="InterPro" id="IPR001343">
    <property type="entry name" value="Hemolysn_Ca-bd"/>
</dbReference>
<dbReference type="PROSITE" id="PS00330">
    <property type="entry name" value="HEMOLYSIN_CALCIUM"/>
    <property type="match status" value="3"/>
</dbReference>
<dbReference type="GO" id="GO:0005576">
    <property type="term" value="C:extracellular region"/>
    <property type="evidence" value="ECO:0007669"/>
    <property type="project" value="UniProtKB-SubCell"/>
</dbReference>
<evidence type="ECO:0000313" key="9">
    <source>
        <dbReference type="EMBL" id="NML76968.1"/>
    </source>
</evidence>
<keyword evidence="7" id="KW-0472">Membrane</keyword>
<dbReference type="Pfam" id="PF17963">
    <property type="entry name" value="Big_9"/>
    <property type="match status" value="2"/>
</dbReference>
<reference evidence="9 10" key="1">
    <citation type="submission" date="2020-04" db="EMBL/GenBank/DDBJ databases">
        <title>Rhizobium sp. S-51 isolated from soil.</title>
        <authorList>
            <person name="Dahal R.H."/>
        </authorList>
    </citation>
    <scope>NUCLEOTIDE SEQUENCE [LARGE SCALE GENOMIC DNA]</scope>
    <source>
        <strain evidence="9 10">S-51</strain>
    </source>
</reference>
<keyword evidence="5" id="KW-0677">Repeat</keyword>
<evidence type="ECO:0000256" key="3">
    <source>
        <dbReference type="ARBA" id="ARBA00022525"/>
    </source>
</evidence>
<dbReference type="Gene3D" id="2.60.40.3440">
    <property type="match status" value="1"/>
</dbReference>
<dbReference type="PANTHER" id="PTHR38340">
    <property type="entry name" value="S-LAYER PROTEIN"/>
    <property type="match status" value="1"/>
</dbReference>
<evidence type="ECO:0000256" key="7">
    <source>
        <dbReference type="ARBA" id="ARBA00023136"/>
    </source>
</evidence>
<dbReference type="PRINTS" id="PR01488">
    <property type="entry name" value="RTXTOXINA"/>
</dbReference>
<dbReference type="InterPro" id="IPR003995">
    <property type="entry name" value="RTX_toxin_determinant-A"/>
</dbReference>
<keyword evidence="6" id="KW-0843">Virulence</keyword>
<dbReference type="PRINTS" id="PR00313">
    <property type="entry name" value="CABNDNGRPT"/>
</dbReference>
<dbReference type="Gene3D" id="3.60.21.10">
    <property type="match status" value="1"/>
</dbReference>
<dbReference type="SUPFAM" id="SSF51120">
    <property type="entry name" value="beta-Roll"/>
    <property type="match status" value="2"/>
</dbReference>
<dbReference type="InterPro" id="IPR029052">
    <property type="entry name" value="Metallo-depent_PP-like"/>
</dbReference>
<dbReference type="GO" id="GO:0016020">
    <property type="term" value="C:membrane"/>
    <property type="evidence" value="ECO:0007669"/>
    <property type="project" value="UniProtKB-SubCell"/>
</dbReference>
<dbReference type="InterPro" id="IPR050557">
    <property type="entry name" value="RTX_toxin/Mannuronan_C5-epim"/>
</dbReference>
<dbReference type="InterPro" id="IPR018511">
    <property type="entry name" value="Hemolysin-typ_Ca-bd_CS"/>
</dbReference>
<accession>A0A7Y0B0L0</accession>
<dbReference type="PANTHER" id="PTHR38340:SF1">
    <property type="entry name" value="S-LAYER PROTEIN"/>
    <property type="match status" value="1"/>
</dbReference>
<comment type="subcellular location">
    <subcellularLocation>
        <location evidence="1">Membrane</location>
    </subcellularLocation>
    <subcellularLocation>
        <location evidence="2">Secreted</location>
    </subcellularLocation>
</comment>
<dbReference type="Proteomes" id="UP000541470">
    <property type="component" value="Unassembled WGS sequence"/>
</dbReference>
<dbReference type="InterPro" id="IPR013783">
    <property type="entry name" value="Ig-like_fold"/>
</dbReference>
<dbReference type="InterPro" id="IPR010221">
    <property type="entry name" value="VCBS_dom"/>
</dbReference>
<dbReference type="Gene3D" id="2.60.40.10">
    <property type="entry name" value="Immunoglobulins"/>
    <property type="match status" value="2"/>
</dbReference>
<proteinExistence type="predicted"/>
<evidence type="ECO:0000256" key="6">
    <source>
        <dbReference type="ARBA" id="ARBA00023026"/>
    </source>
</evidence>
<dbReference type="InterPro" id="IPR013320">
    <property type="entry name" value="ConA-like_dom_sf"/>
</dbReference>
<dbReference type="NCBIfam" id="TIGR01965">
    <property type="entry name" value="VCBS_repeat"/>
    <property type="match status" value="1"/>
</dbReference>